<evidence type="ECO:0000256" key="5">
    <source>
        <dbReference type="ARBA" id="ARBA00023242"/>
    </source>
</evidence>
<dbReference type="SUPFAM" id="SSF48371">
    <property type="entry name" value="ARM repeat"/>
    <property type="match status" value="1"/>
</dbReference>
<keyword evidence="5" id="KW-0539">Nucleus</keyword>
<sequence length="657" mass="77556">MDAFFPELKNEEEIATNEKSKTEITTEIKTEITEDNAGDEIIEVQETTVEVKPEKRETSEERNLRRWNKYTDRIIEAFEKSESSNIQDTAIELFRSYLNWTWGVFVRECFSRCCGTFENAQVAASVLSIINSKLVDVGKKTIMYTLYRFKAGFENQSNRDIENAAIFIGECYRQRMVSSSLMIQIFDMLFQEKRKFIQTIIKLFWSVIPVINDDDENAMKILFDSLYKYQNDDQFARQIERIYNWRQNDWTNNVKGTSKKYARVPRRFDMIEEDDQITHDTIDLDEIQTEVDPIARYVVPYALESADKMHDDYKEFLEATLADDEEEEEDNNEASTIPIDLSDAKLTAESIQSAQQKNNELQIKRRIYLTLVSNATANATAHNIVKIEDKYEGRYDNVIVTTVIEYVGMEKTFNRDLAVIVQMLCRVKKVNRQITEELFQVNYDQTYSYTIHRITNIACLYSYLLANEEISWSILQAIRLTEEDTNSAQRVFIRILVEELAKNMSYDGFIRKLKQPDVEEWTSGIFPTDTIDHAEFASAYFTEIKLERICENLNKKIEEMAEEIRRQHEEELKLLQPTPQMAWKETNQQPENNDNNTTTYELKIDEDKKEDKEKESSHRHRHRHKHIHRHSKNADDDNENDGYQRHKYYDDIDEDDV</sequence>
<evidence type="ECO:0000256" key="2">
    <source>
        <dbReference type="ARBA" id="ARBA00006856"/>
    </source>
</evidence>
<accession>A0ABR2IBZ5</accession>
<evidence type="ECO:0000256" key="4">
    <source>
        <dbReference type="ARBA" id="ARBA00023187"/>
    </source>
</evidence>
<comment type="subcellular location">
    <subcellularLocation>
        <location evidence="1">Nucleus</location>
    </subcellularLocation>
</comment>
<keyword evidence="3" id="KW-0507">mRNA processing</keyword>
<feature type="coiled-coil region" evidence="6">
    <location>
        <begin position="543"/>
        <end position="574"/>
    </location>
</feature>
<protein>
    <recommendedName>
        <fullName evidence="8">MI domain-containing protein</fullName>
    </recommendedName>
</protein>
<feature type="domain" description="MI" evidence="8">
    <location>
        <begin position="362"/>
        <end position="480"/>
    </location>
</feature>
<evidence type="ECO:0000259" key="8">
    <source>
        <dbReference type="PROSITE" id="PS51366"/>
    </source>
</evidence>
<proteinExistence type="inferred from homology"/>
<evidence type="ECO:0000313" key="10">
    <source>
        <dbReference type="Proteomes" id="UP001470230"/>
    </source>
</evidence>
<dbReference type="PROSITE" id="PS51366">
    <property type="entry name" value="MI"/>
    <property type="match status" value="1"/>
</dbReference>
<evidence type="ECO:0000256" key="6">
    <source>
        <dbReference type="SAM" id="Coils"/>
    </source>
</evidence>
<keyword evidence="6" id="KW-0175">Coiled coil</keyword>
<dbReference type="EMBL" id="JAPFFF010000018">
    <property type="protein sequence ID" value="KAK8860568.1"/>
    <property type="molecule type" value="Genomic_DNA"/>
</dbReference>
<dbReference type="InterPro" id="IPR050781">
    <property type="entry name" value="CWC22_splicing_factor"/>
</dbReference>
<dbReference type="InterPro" id="IPR016024">
    <property type="entry name" value="ARM-type_fold"/>
</dbReference>
<keyword evidence="4" id="KW-0508">mRNA splicing</keyword>
<evidence type="ECO:0000256" key="7">
    <source>
        <dbReference type="SAM" id="MobiDB-lite"/>
    </source>
</evidence>
<dbReference type="Proteomes" id="UP001470230">
    <property type="component" value="Unassembled WGS sequence"/>
</dbReference>
<name>A0ABR2IBZ5_9EUKA</name>
<evidence type="ECO:0000256" key="3">
    <source>
        <dbReference type="ARBA" id="ARBA00022664"/>
    </source>
</evidence>
<feature type="region of interest" description="Disordered" evidence="7">
    <location>
        <begin position="1"/>
        <end position="22"/>
    </location>
</feature>
<dbReference type="PANTHER" id="PTHR18034:SF3">
    <property type="entry name" value="PRE-MRNA-SPLICING FACTOR CWC22 HOMOLOG"/>
    <property type="match status" value="1"/>
</dbReference>
<keyword evidence="10" id="KW-1185">Reference proteome</keyword>
<feature type="compositionally biased region" description="Basic and acidic residues" evidence="7">
    <location>
        <begin position="602"/>
        <end position="616"/>
    </location>
</feature>
<evidence type="ECO:0000256" key="1">
    <source>
        <dbReference type="ARBA" id="ARBA00004123"/>
    </source>
</evidence>
<reference evidence="9 10" key="1">
    <citation type="submission" date="2024-04" db="EMBL/GenBank/DDBJ databases">
        <title>Tritrichomonas musculus Genome.</title>
        <authorList>
            <person name="Alves-Ferreira E."/>
            <person name="Grigg M."/>
            <person name="Lorenzi H."/>
            <person name="Galac M."/>
        </authorList>
    </citation>
    <scope>NUCLEOTIDE SEQUENCE [LARGE SCALE GENOMIC DNA]</scope>
    <source>
        <strain evidence="9 10">EAF2021</strain>
    </source>
</reference>
<dbReference type="InterPro" id="IPR003891">
    <property type="entry name" value="Initiation_fac_eIF4g_MI"/>
</dbReference>
<organism evidence="9 10">
    <name type="scientific">Tritrichomonas musculus</name>
    <dbReference type="NCBI Taxonomy" id="1915356"/>
    <lineage>
        <taxon>Eukaryota</taxon>
        <taxon>Metamonada</taxon>
        <taxon>Parabasalia</taxon>
        <taxon>Tritrichomonadida</taxon>
        <taxon>Tritrichomonadidae</taxon>
        <taxon>Tritrichomonas</taxon>
    </lineage>
</organism>
<feature type="compositionally biased region" description="Polar residues" evidence="7">
    <location>
        <begin position="585"/>
        <end position="600"/>
    </location>
</feature>
<evidence type="ECO:0000313" key="9">
    <source>
        <dbReference type="EMBL" id="KAK8860568.1"/>
    </source>
</evidence>
<comment type="similarity">
    <text evidence="2">Belongs to the CWC22 family.</text>
</comment>
<dbReference type="Gene3D" id="1.25.40.180">
    <property type="match status" value="1"/>
</dbReference>
<gene>
    <name evidence="9" type="ORF">M9Y10_012233</name>
</gene>
<feature type="compositionally biased region" description="Basic residues" evidence="7">
    <location>
        <begin position="617"/>
        <end position="631"/>
    </location>
</feature>
<comment type="caution">
    <text evidence="9">The sequence shown here is derived from an EMBL/GenBank/DDBJ whole genome shotgun (WGS) entry which is preliminary data.</text>
</comment>
<dbReference type="PANTHER" id="PTHR18034">
    <property type="entry name" value="CELL CYCLE CONTROL PROTEIN CWF22-RELATED"/>
    <property type="match status" value="1"/>
</dbReference>
<feature type="compositionally biased region" description="Basic and acidic residues" evidence="7">
    <location>
        <begin position="8"/>
        <end position="22"/>
    </location>
</feature>
<feature type="region of interest" description="Disordered" evidence="7">
    <location>
        <begin position="585"/>
        <end position="657"/>
    </location>
</feature>